<evidence type="ECO:0000256" key="3">
    <source>
        <dbReference type="ARBA" id="ARBA00023125"/>
    </source>
</evidence>
<gene>
    <name evidence="5" type="ORF">FD21_GL001591</name>
</gene>
<dbReference type="Gene3D" id="1.10.10.10">
    <property type="entry name" value="Winged helix-like DNA-binding domain superfamily/Winged helix DNA-binding domain"/>
    <property type="match status" value="1"/>
</dbReference>
<evidence type="ECO:0000313" key="5">
    <source>
        <dbReference type="EMBL" id="KRM89452.1"/>
    </source>
</evidence>
<name>A0A0R2CMC0_9LACO</name>
<sequence>MTAKTVEISDAEWQIMRVVWTLQQATSRQIIDNLAAKNHWKEATIKTLLRRLIQKKVLATTTQKRSFVYHPLINEQEAIDLMTTNVFEKICQMHVGSALQSLVKQFPLTKNDISALETELRQKYQTAPEQLPCDCLPTMHLDYHGCAMAKSKKNF</sequence>
<dbReference type="AlphaFoldDB" id="A0A0R2CMC0"/>
<keyword evidence="6" id="KW-1185">Reference proteome</keyword>
<evidence type="ECO:0000256" key="4">
    <source>
        <dbReference type="ARBA" id="ARBA00023163"/>
    </source>
</evidence>
<dbReference type="EMBL" id="AYYX01000005">
    <property type="protein sequence ID" value="KRM89452.1"/>
    <property type="molecule type" value="Genomic_DNA"/>
</dbReference>
<organism evidence="5 6">
    <name type="scientific">Liquorilactobacillus vini DSM 20605</name>
    <dbReference type="NCBI Taxonomy" id="1133569"/>
    <lineage>
        <taxon>Bacteria</taxon>
        <taxon>Bacillati</taxon>
        <taxon>Bacillota</taxon>
        <taxon>Bacilli</taxon>
        <taxon>Lactobacillales</taxon>
        <taxon>Lactobacillaceae</taxon>
        <taxon>Liquorilactobacillus</taxon>
    </lineage>
</organism>
<dbReference type="InterPro" id="IPR014071">
    <property type="entry name" value="Cu_transp_CopY/TcrY"/>
</dbReference>
<dbReference type="SUPFAM" id="SSF46785">
    <property type="entry name" value="Winged helix' DNA-binding domain"/>
    <property type="match status" value="1"/>
</dbReference>
<evidence type="ECO:0000313" key="6">
    <source>
        <dbReference type="Proteomes" id="UP000051576"/>
    </source>
</evidence>
<keyword evidence="3" id="KW-0238">DNA-binding</keyword>
<reference evidence="5 6" key="1">
    <citation type="journal article" date="2015" name="Genome Announc.">
        <title>Expanding the biotechnology potential of lactobacilli through comparative genomics of 213 strains and associated genera.</title>
        <authorList>
            <person name="Sun Z."/>
            <person name="Harris H.M."/>
            <person name="McCann A."/>
            <person name="Guo C."/>
            <person name="Argimon S."/>
            <person name="Zhang W."/>
            <person name="Yang X."/>
            <person name="Jeffery I.B."/>
            <person name="Cooney J.C."/>
            <person name="Kagawa T.F."/>
            <person name="Liu W."/>
            <person name="Song Y."/>
            <person name="Salvetti E."/>
            <person name="Wrobel A."/>
            <person name="Rasinkangas P."/>
            <person name="Parkhill J."/>
            <person name="Rea M.C."/>
            <person name="O'Sullivan O."/>
            <person name="Ritari J."/>
            <person name="Douillard F.P."/>
            <person name="Paul Ross R."/>
            <person name="Yang R."/>
            <person name="Briner A.E."/>
            <person name="Felis G.E."/>
            <person name="de Vos W.M."/>
            <person name="Barrangou R."/>
            <person name="Klaenhammer T.R."/>
            <person name="Caufield P.W."/>
            <person name="Cui Y."/>
            <person name="Zhang H."/>
            <person name="O'Toole P.W."/>
        </authorList>
    </citation>
    <scope>NUCLEOTIDE SEQUENCE [LARGE SCALE GENOMIC DNA]</scope>
    <source>
        <strain evidence="5 6">DSM 20605</strain>
    </source>
</reference>
<dbReference type="InterPro" id="IPR005650">
    <property type="entry name" value="BlaI_family"/>
</dbReference>
<proteinExistence type="inferred from homology"/>
<accession>A0A0R2CMC0</accession>
<dbReference type="InterPro" id="IPR036390">
    <property type="entry name" value="WH_DNA-bd_sf"/>
</dbReference>
<dbReference type="GO" id="GO:0003677">
    <property type="term" value="F:DNA binding"/>
    <property type="evidence" value="ECO:0007669"/>
    <property type="project" value="UniProtKB-KW"/>
</dbReference>
<dbReference type="PIRSF" id="PIRSF019455">
    <property type="entry name" value="CopR_AtkY"/>
    <property type="match status" value="1"/>
</dbReference>
<dbReference type="Proteomes" id="UP000051576">
    <property type="component" value="Unassembled WGS sequence"/>
</dbReference>
<dbReference type="PATRIC" id="fig|1133569.4.peg.1737"/>
<dbReference type="NCBIfam" id="TIGR02698">
    <property type="entry name" value="CopY_TcrY"/>
    <property type="match status" value="1"/>
</dbReference>
<dbReference type="Pfam" id="PF03965">
    <property type="entry name" value="Penicillinase_R"/>
    <property type="match status" value="1"/>
</dbReference>
<keyword evidence="2" id="KW-0805">Transcription regulation</keyword>
<evidence type="ECO:0000256" key="2">
    <source>
        <dbReference type="ARBA" id="ARBA00023015"/>
    </source>
</evidence>
<protein>
    <submittedName>
        <fullName evidence="5">CopY TcrY family copper transport repressor</fullName>
    </submittedName>
</protein>
<dbReference type="InterPro" id="IPR036388">
    <property type="entry name" value="WH-like_DNA-bd_sf"/>
</dbReference>
<comment type="caution">
    <text evidence="5">The sequence shown here is derived from an EMBL/GenBank/DDBJ whole genome shotgun (WGS) entry which is preliminary data.</text>
</comment>
<dbReference type="RefSeq" id="WP_010580200.1">
    <property type="nucleotide sequence ID" value="NZ_AHYZ01000062.1"/>
</dbReference>
<dbReference type="STRING" id="1133569.FD21_GL001591"/>
<comment type="similarity">
    <text evidence="1">Belongs to the BlaI transcriptional regulatory family.</text>
</comment>
<dbReference type="GO" id="GO:0045892">
    <property type="term" value="P:negative regulation of DNA-templated transcription"/>
    <property type="evidence" value="ECO:0007669"/>
    <property type="project" value="InterPro"/>
</dbReference>
<keyword evidence="4" id="KW-0804">Transcription</keyword>
<evidence type="ECO:0000256" key="1">
    <source>
        <dbReference type="ARBA" id="ARBA00011046"/>
    </source>
</evidence>
<dbReference type="eggNOG" id="COG3682">
    <property type="taxonomic scope" value="Bacteria"/>
</dbReference>